<keyword evidence="4" id="KW-1185">Reference proteome</keyword>
<feature type="region of interest" description="Disordered" evidence="1">
    <location>
        <begin position="259"/>
        <end position="283"/>
    </location>
</feature>
<evidence type="ECO:0000313" key="4">
    <source>
        <dbReference type="Proteomes" id="UP001408356"/>
    </source>
</evidence>
<keyword evidence="2" id="KW-1133">Transmembrane helix</keyword>
<keyword evidence="2" id="KW-0812">Transmembrane</keyword>
<organism evidence="3 4">
    <name type="scientific">Seiridium unicorne</name>
    <dbReference type="NCBI Taxonomy" id="138068"/>
    <lineage>
        <taxon>Eukaryota</taxon>
        <taxon>Fungi</taxon>
        <taxon>Dikarya</taxon>
        <taxon>Ascomycota</taxon>
        <taxon>Pezizomycotina</taxon>
        <taxon>Sordariomycetes</taxon>
        <taxon>Xylariomycetidae</taxon>
        <taxon>Amphisphaeriales</taxon>
        <taxon>Sporocadaceae</taxon>
        <taxon>Seiridium</taxon>
    </lineage>
</organism>
<proteinExistence type="predicted"/>
<name>A0ABR2UYQ3_9PEZI</name>
<dbReference type="EMBL" id="JARVKF010000310">
    <property type="protein sequence ID" value="KAK9419511.1"/>
    <property type="molecule type" value="Genomic_DNA"/>
</dbReference>
<accession>A0ABR2UYQ3</accession>
<dbReference type="Proteomes" id="UP001408356">
    <property type="component" value="Unassembled WGS sequence"/>
</dbReference>
<protein>
    <submittedName>
        <fullName evidence="3">Uncharacterized protein</fullName>
    </submittedName>
</protein>
<sequence>MSVTEISKSGNGASFTQTSASALTTIFTPNSDCTAASAYASTPWAGNQWAYQLDSGMSKSTCYPSSFSVYQYKSGYWYSPGVCPLSYNYVATSINRPTSGPATTLAICCPPGVHSAPVTGWSCYQVLTTSVSDLSFPNTLKTTLPGTTAFANPISVAWQESDLTIFSPASAPFLALKSQGITFPAQSTTGSVASTASISSSEITPSPSATESANTTASTDHSLTTAAAVGIGVGATVGLFAFAGLIWWFKRHFRIAKRNKKGHSAHSEPTYDPSKDAMHGLGLNQCHNHHVTNQDLAEAPDTGMPYEADDRNTRAELYGNWQGHEAPR</sequence>
<keyword evidence="2" id="KW-0472">Membrane</keyword>
<evidence type="ECO:0000313" key="3">
    <source>
        <dbReference type="EMBL" id="KAK9419511.1"/>
    </source>
</evidence>
<feature type="transmembrane region" description="Helical" evidence="2">
    <location>
        <begin position="226"/>
        <end position="249"/>
    </location>
</feature>
<gene>
    <name evidence="3" type="ORF">SUNI508_07247</name>
</gene>
<feature type="region of interest" description="Disordered" evidence="1">
    <location>
        <begin position="194"/>
        <end position="217"/>
    </location>
</feature>
<reference evidence="3 4" key="1">
    <citation type="journal article" date="2024" name="J. Plant Pathol.">
        <title>Sequence and assembly of the genome of Seiridium unicorne, isolate CBS 538.82, causal agent of cypress canker disease.</title>
        <authorList>
            <person name="Scali E."/>
            <person name="Rocca G.D."/>
            <person name="Danti R."/>
            <person name="Garbelotto M."/>
            <person name="Barberini S."/>
            <person name="Baroncelli R."/>
            <person name="Emiliani G."/>
        </authorList>
    </citation>
    <scope>NUCLEOTIDE SEQUENCE [LARGE SCALE GENOMIC DNA]</scope>
    <source>
        <strain evidence="3 4">BM-138-508</strain>
    </source>
</reference>
<evidence type="ECO:0000256" key="2">
    <source>
        <dbReference type="SAM" id="Phobius"/>
    </source>
</evidence>
<comment type="caution">
    <text evidence="3">The sequence shown here is derived from an EMBL/GenBank/DDBJ whole genome shotgun (WGS) entry which is preliminary data.</text>
</comment>
<evidence type="ECO:0000256" key="1">
    <source>
        <dbReference type="SAM" id="MobiDB-lite"/>
    </source>
</evidence>